<feature type="transmembrane region" description="Helical" evidence="1">
    <location>
        <begin position="174"/>
        <end position="192"/>
    </location>
</feature>
<gene>
    <name evidence="2" type="ORF">L195_g049647</name>
</gene>
<reference evidence="2 3" key="2">
    <citation type="journal article" date="2017" name="Front. Plant Sci.">
        <title>Gene Classification and Mining of Molecular Markers Useful in Red Clover (Trifolium pratense) Breeding.</title>
        <authorList>
            <person name="Istvanek J."/>
            <person name="Dluhosova J."/>
            <person name="Dluhos P."/>
            <person name="Patkova L."/>
            <person name="Nedelnik J."/>
            <person name="Repkova J."/>
        </authorList>
    </citation>
    <scope>NUCLEOTIDE SEQUENCE [LARGE SCALE GENOMIC DNA]</scope>
    <source>
        <strain evidence="3">cv. Tatra</strain>
        <tissue evidence="2">Young leaves</tissue>
    </source>
</reference>
<sequence>MAKLKPYISATQSLPSISNPTLPFPNSKININYHLRNPKPFPISQSHSTPKPQQIIVCAKRQQWSNRKILQLASKVAFNLKILPEPFNSFLGQIARSNSNENRILNSLIGGVRVKSSSKKRNGKKFLFPVFVLICVAGLWSWRISELDLFVRSLFGMVGISSISLLLRNKGIKNWFLGFFFGVVLMMSFKLGKEDVEFWVEKLRTCSPVAQIVMGNRNRNRNRKWRISK</sequence>
<evidence type="ECO:0000313" key="2">
    <source>
        <dbReference type="EMBL" id="PNX56013.1"/>
    </source>
</evidence>
<feature type="transmembrane region" description="Helical" evidence="1">
    <location>
        <begin position="126"/>
        <end position="143"/>
    </location>
</feature>
<comment type="caution">
    <text evidence="2">The sequence shown here is derived from an EMBL/GenBank/DDBJ whole genome shotgun (WGS) entry which is preliminary data.</text>
</comment>
<feature type="transmembrane region" description="Helical" evidence="1">
    <location>
        <begin position="149"/>
        <end position="167"/>
    </location>
</feature>
<reference evidence="2 3" key="1">
    <citation type="journal article" date="2014" name="Am. J. Bot.">
        <title>Genome assembly and annotation for red clover (Trifolium pratense; Fabaceae).</title>
        <authorList>
            <person name="Istvanek J."/>
            <person name="Jaros M."/>
            <person name="Krenek A."/>
            <person name="Repkova J."/>
        </authorList>
    </citation>
    <scope>NUCLEOTIDE SEQUENCE [LARGE SCALE GENOMIC DNA]</scope>
    <source>
        <strain evidence="3">cv. Tatra</strain>
        <tissue evidence="2">Young leaves</tissue>
    </source>
</reference>
<evidence type="ECO:0000313" key="3">
    <source>
        <dbReference type="Proteomes" id="UP000236291"/>
    </source>
</evidence>
<keyword evidence="1" id="KW-0472">Membrane</keyword>
<accession>A0A2K3JPQ8</accession>
<dbReference type="EMBL" id="ASHM01073663">
    <property type="protein sequence ID" value="PNX56013.1"/>
    <property type="molecule type" value="Genomic_DNA"/>
</dbReference>
<keyword evidence="1" id="KW-1133">Transmembrane helix</keyword>
<organism evidence="2 3">
    <name type="scientific">Trifolium pratense</name>
    <name type="common">Red clover</name>
    <dbReference type="NCBI Taxonomy" id="57577"/>
    <lineage>
        <taxon>Eukaryota</taxon>
        <taxon>Viridiplantae</taxon>
        <taxon>Streptophyta</taxon>
        <taxon>Embryophyta</taxon>
        <taxon>Tracheophyta</taxon>
        <taxon>Spermatophyta</taxon>
        <taxon>Magnoliopsida</taxon>
        <taxon>eudicotyledons</taxon>
        <taxon>Gunneridae</taxon>
        <taxon>Pentapetalae</taxon>
        <taxon>rosids</taxon>
        <taxon>fabids</taxon>
        <taxon>Fabales</taxon>
        <taxon>Fabaceae</taxon>
        <taxon>Papilionoideae</taxon>
        <taxon>50 kb inversion clade</taxon>
        <taxon>NPAAA clade</taxon>
        <taxon>Hologalegina</taxon>
        <taxon>IRL clade</taxon>
        <taxon>Trifolieae</taxon>
        <taxon>Trifolium</taxon>
    </lineage>
</organism>
<evidence type="ECO:0008006" key="4">
    <source>
        <dbReference type="Google" id="ProtNLM"/>
    </source>
</evidence>
<proteinExistence type="predicted"/>
<dbReference type="Proteomes" id="UP000236291">
    <property type="component" value="Unassembled WGS sequence"/>
</dbReference>
<keyword evidence="1" id="KW-0812">Transmembrane</keyword>
<protein>
    <recommendedName>
        <fullName evidence="4">Transmembrane protein</fullName>
    </recommendedName>
</protein>
<name>A0A2K3JPQ8_TRIPR</name>
<dbReference type="AlphaFoldDB" id="A0A2K3JPQ8"/>
<evidence type="ECO:0000256" key="1">
    <source>
        <dbReference type="SAM" id="Phobius"/>
    </source>
</evidence>